<gene>
    <name evidence="1" type="ORF">KDH_26690</name>
</gene>
<keyword evidence="2" id="KW-1185">Reference proteome</keyword>
<organism evidence="1 2">
    <name type="scientific">Dictyobacter halimunensis</name>
    <dbReference type="NCBI Taxonomy" id="3026934"/>
    <lineage>
        <taxon>Bacteria</taxon>
        <taxon>Bacillati</taxon>
        <taxon>Chloroflexota</taxon>
        <taxon>Ktedonobacteria</taxon>
        <taxon>Ktedonobacterales</taxon>
        <taxon>Dictyobacteraceae</taxon>
        <taxon>Dictyobacter</taxon>
    </lineage>
</organism>
<evidence type="ECO:0000313" key="1">
    <source>
        <dbReference type="EMBL" id="GLV55825.1"/>
    </source>
</evidence>
<evidence type="ECO:0000313" key="2">
    <source>
        <dbReference type="Proteomes" id="UP001344906"/>
    </source>
</evidence>
<dbReference type="EMBL" id="BSRI01000001">
    <property type="protein sequence ID" value="GLV55825.1"/>
    <property type="molecule type" value="Genomic_DNA"/>
</dbReference>
<dbReference type="Proteomes" id="UP001344906">
    <property type="component" value="Unassembled WGS sequence"/>
</dbReference>
<proteinExistence type="predicted"/>
<comment type="caution">
    <text evidence="1">The sequence shown here is derived from an EMBL/GenBank/DDBJ whole genome shotgun (WGS) entry which is preliminary data.</text>
</comment>
<protein>
    <submittedName>
        <fullName evidence="1">Uncharacterized protein</fullName>
    </submittedName>
</protein>
<reference evidence="1 2" key="1">
    <citation type="submission" date="2023-02" db="EMBL/GenBank/DDBJ databases">
        <title>Dictyobacter halimunensis sp. nov., a new member of the class Ktedonobacteria from forest soil in a geothermal area.</title>
        <authorList>
            <person name="Rachmania M.K."/>
            <person name="Ningsih F."/>
            <person name="Sakai Y."/>
            <person name="Yabe S."/>
            <person name="Yokota A."/>
            <person name="Sjamsuridzal W."/>
        </authorList>
    </citation>
    <scope>NUCLEOTIDE SEQUENCE [LARGE SCALE GENOMIC DNA]</scope>
    <source>
        <strain evidence="1 2">S3.2.2.5</strain>
    </source>
</reference>
<accession>A0ABQ6FR94</accession>
<name>A0ABQ6FR94_9CHLR</name>
<sequence length="66" mass="7414">MIDFQQISIFKVQPTLCTFALLLLKQFGFIGRQIRVVSHSGRPITPIAVKGASVPCYFDVVYLVEI</sequence>